<dbReference type="SUPFAM" id="SSF51735">
    <property type="entry name" value="NAD(P)-binding Rossmann-fold domains"/>
    <property type="match status" value="1"/>
</dbReference>
<sequence>MTDWTGRRWWLVGASDGLGLALAQRMSRAGCDLVLSARDPDRLAAAAAGLPRPARAVVCDVADRADVERAAAEVGQVDGMVFLAGVYWPMRAQDWDAAKVEAMCNVNLTGCARTVGSVLPGMVARNAGHIVITGSLAGFRGLPGAVGYGASKAGCMSLAETLHVDLRGSGVKVQLVNPGFVRTRLTDLNQFSMPQIMEPEAAAEAIFAHMQTRRFALSFPAPFAWAFRLAQFLPQPLYDRVFGTPKPAA</sequence>
<dbReference type="Pfam" id="PF00106">
    <property type="entry name" value="adh_short"/>
    <property type="match status" value="1"/>
</dbReference>
<proteinExistence type="inferred from homology"/>
<name>A0A8G0ZT08_9RHOB</name>
<dbReference type="InterPro" id="IPR036291">
    <property type="entry name" value="NAD(P)-bd_dom_sf"/>
</dbReference>
<dbReference type="KEGG" id="nsm:JO391_17465"/>
<comment type="similarity">
    <text evidence="1">Belongs to the short-chain dehydrogenases/reductases (SDR) family.</text>
</comment>
<evidence type="ECO:0000256" key="1">
    <source>
        <dbReference type="ARBA" id="ARBA00006484"/>
    </source>
</evidence>
<dbReference type="PRINTS" id="PR00081">
    <property type="entry name" value="GDHRDH"/>
</dbReference>
<dbReference type="Proteomes" id="UP000826300">
    <property type="component" value="Chromosome"/>
</dbReference>
<dbReference type="PANTHER" id="PTHR44196:SF1">
    <property type="entry name" value="DEHYDROGENASE_REDUCTASE SDR FAMILY MEMBER 7B"/>
    <property type="match status" value="1"/>
</dbReference>
<evidence type="ECO:0000313" key="4">
    <source>
        <dbReference type="Proteomes" id="UP000826300"/>
    </source>
</evidence>
<reference evidence="3" key="1">
    <citation type="submission" date="2021-02" db="EMBL/GenBank/DDBJ databases">
        <title>Rhodobacter shimadae sp. nov., an aerobic anoxygenic phototrophic bacterium isolated from a hot spring.</title>
        <authorList>
            <person name="Muramatsu S."/>
            <person name="Haruta S."/>
            <person name="Hirose S."/>
            <person name="Hanada S."/>
        </authorList>
    </citation>
    <scope>NUCLEOTIDE SEQUENCE</scope>
    <source>
        <strain evidence="3">N10</strain>
    </source>
</reference>
<evidence type="ECO:0000313" key="3">
    <source>
        <dbReference type="EMBL" id="QYZ69497.1"/>
    </source>
</evidence>
<dbReference type="Gene3D" id="3.40.50.720">
    <property type="entry name" value="NAD(P)-binding Rossmann-like Domain"/>
    <property type="match status" value="1"/>
</dbReference>
<dbReference type="EMBL" id="CP069370">
    <property type="protein sequence ID" value="QYZ69497.1"/>
    <property type="molecule type" value="Genomic_DNA"/>
</dbReference>
<dbReference type="GO" id="GO:0016020">
    <property type="term" value="C:membrane"/>
    <property type="evidence" value="ECO:0007669"/>
    <property type="project" value="TreeGrafter"/>
</dbReference>
<keyword evidence="2" id="KW-0560">Oxidoreductase</keyword>
<dbReference type="RefSeq" id="WP_220661715.1">
    <property type="nucleotide sequence ID" value="NZ_CP069370.1"/>
</dbReference>
<accession>A0A8G0ZT08</accession>
<evidence type="ECO:0000256" key="2">
    <source>
        <dbReference type="ARBA" id="ARBA00023002"/>
    </source>
</evidence>
<organism evidence="3 4">
    <name type="scientific">Neotabrizicola shimadae</name>
    <dbReference type="NCBI Taxonomy" id="2807096"/>
    <lineage>
        <taxon>Bacteria</taxon>
        <taxon>Pseudomonadati</taxon>
        <taxon>Pseudomonadota</taxon>
        <taxon>Alphaproteobacteria</taxon>
        <taxon>Rhodobacterales</taxon>
        <taxon>Paracoccaceae</taxon>
        <taxon>Neotabrizicola</taxon>
    </lineage>
</organism>
<dbReference type="InterPro" id="IPR002347">
    <property type="entry name" value="SDR_fam"/>
</dbReference>
<keyword evidence="4" id="KW-1185">Reference proteome</keyword>
<dbReference type="AlphaFoldDB" id="A0A8G0ZT08"/>
<gene>
    <name evidence="3" type="ORF">JO391_17465</name>
</gene>
<dbReference type="PANTHER" id="PTHR44196">
    <property type="entry name" value="DEHYDROGENASE/REDUCTASE SDR FAMILY MEMBER 7B"/>
    <property type="match status" value="1"/>
</dbReference>
<protein>
    <submittedName>
        <fullName evidence="3">SDR family NAD(P)-dependent oxidoreductase</fullName>
    </submittedName>
</protein>
<dbReference type="GO" id="GO:0016491">
    <property type="term" value="F:oxidoreductase activity"/>
    <property type="evidence" value="ECO:0007669"/>
    <property type="project" value="UniProtKB-KW"/>
</dbReference>